<feature type="region of interest" description="Disordered" evidence="16">
    <location>
        <begin position="1719"/>
        <end position="1743"/>
    </location>
</feature>
<feature type="compositionally biased region" description="Gly residues" evidence="16">
    <location>
        <begin position="231"/>
        <end position="245"/>
    </location>
</feature>
<evidence type="ECO:0000313" key="19">
    <source>
        <dbReference type="EMBL" id="MDE48703.1"/>
    </source>
</evidence>
<protein>
    <submittedName>
        <fullName evidence="19">Voltage-dependent calcium channel unc-36</fullName>
    </submittedName>
</protein>
<dbReference type="PANTHER" id="PTHR10166:SF37">
    <property type="entry name" value="STOLID, ISOFORM H"/>
    <property type="match status" value="1"/>
</dbReference>
<feature type="compositionally biased region" description="Polar residues" evidence="16">
    <location>
        <begin position="1719"/>
        <end position="1728"/>
    </location>
</feature>
<feature type="domain" description="VWFA" evidence="18">
    <location>
        <begin position="378"/>
        <end position="669"/>
    </location>
</feature>
<keyword evidence="10 17" id="KW-1133">Transmembrane helix</keyword>
<feature type="region of interest" description="Disordered" evidence="16">
    <location>
        <begin position="1235"/>
        <end position="1283"/>
    </location>
</feature>
<keyword evidence="15" id="KW-0407">Ion channel</keyword>
<keyword evidence="13" id="KW-1015">Disulfide bond</keyword>
<name>A0A6G1SFK5_9ACAR</name>
<evidence type="ECO:0000256" key="17">
    <source>
        <dbReference type="SAM" id="Phobius"/>
    </source>
</evidence>
<gene>
    <name evidence="19" type="primary">unc-36</name>
    <name evidence="19" type="ORF">g.8387</name>
</gene>
<evidence type="ECO:0000256" key="5">
    <source>
        <dbReference type="ARBA" id="ARBA00022692"/>
    </source>
</evidence>
<dbReference type="SMART" id="SM00327">
    <property type="entry name" value="VWA"/>
    <property type="match status" value="1"/>
</dbReference>
<organism evidence="19">
    <name type="scientific">Aceria tosichella</name>
    <name type="common">wheat curl mite</name>
    <dbReference type="NCBI Taxonomy" id="561515"/>
    <lineage>
        <taxon>Eukaryota</taxon>
        <taxon>Metazoa</taxon>
        <taxon>Ecdysozoa</taxon>
        <taxon>Arthropoda</taxon>
        <taxon>Chelicerata</taxon>
        <taxon>Arachnida</taxon>
        <taxon>Acari</taxon>
        <taxon>Acariformes</taxon>
        <taxon>Trombidiformes</taxon>
        <taxon>Prostigmata</taxon>
        <taxon>Eupodina</taxon>
        <taxon>Eriophyoidea</taxon>
        <taxon>Eriophyidae</taxon>
        <taxon>Eriophyinae</taxon>
        <taxon>Aceriini</taxon>
        <taxon>Aceria</taxon>
    </lineage>
</organism>
<dbReference type="GO" id="GO:0046872">
    <property type="term" value="F:metal ion binding"/>
    <property type="evidence" value="ECO:0007669"/>
    <property type="project" value="UniProtKB-KW"/>
</dbReference>
<keyword evidence="4" id="KW-0107">Calcium channel</keyword>
<dbReference type="InterPro" id="IPR036465">
    <property type="entry name" value="vWFA_dom_sf"/>
</dbReference>
<dbReference type="Pfam" id="PF08473">
    <property type="entry name" value="VGCC_alpha2"/>
    <property type="match status" value="1"/>
</dbReference>
<dbReference type="InterPro" id="IPR013680">
    <property type="entry name" value="VDCC_a2/dsu"/>
</dbReference>
<keyword evidence="8" id="KW-0106">Calcium</keyword>
<evidence type="ECO:0000259" key="18">
    <source>
        <dbReference type="PROSITE" id="PS50234"/>
    </source>
</evidence>
<keyword evidence="3" id="KW-0109">Calcium transport</keyword>
<evidence type="ECO:0000256" key="2">
    <source>
        <dbReference type="ARBA" id="ARBA00022448"/>
    </source>
</evidence>
<evidence type="ECO:0000256" key="9">
    <source>
        <dbReference type="ARBA" id="ARBA00022882"/>
    </source>
</evidence>
<evidence type="ECO:0000256" key="10">
    <source>
        <dbReference type="ARBA" id="ARBA00022989"/>
    </source>
</evidence>
<keyword evidence="9" id="KW-0851">Voltage-gated channel</keyword>
<dbReference type="PROSITE" id="PS50234">
    <property type="entry name" value="VWFA"/>
    <property type="match status" value="1"/>
</dbReference>
<evidence type="ECO:0000256" key="14">
    <source>
        <dbReference type="ARBA" id="ARBA00023180"/>
    </source>
</evidence>
<evidence type="ECO:0000256" key="11">
    <source>
        <dbReference type="ARBA" id="ARBA00023065"/>
    </source>
</evidence>
<dbReference type="GO" id="GO:0005245">
    <property type="term" value="F:voltage-gated calcium channel activity"/>
    <property type="evidence" value="ECO:0007669"/>
    <property type="project" value="TreeGrafter"/>
</dbReference>
<dbReference type="Pfam" id="PF08399">
    <property type="entry name" value="VWA_N"/>
    <property type="match status" value="1"/>
</dbReference>
<dbReference type="InterPro" id="IPR013608">
    <property type="entry name" value="VWA_N"/>
</dbReference>
<evidence type="ECO:0000256" key="1">
    <source>
        <dbReference type="ARBA" id="ARBA00004479"/>
    </source>
</evidence>
<dbReference type="Gene3D" id="3.30.450.20">
    <property type="entry name" value="PAS domain"/>
    <property type="match status" value="1"/>
</dbReference>
<keyword evidence="5 17" id="KW-0812">Transmembrane</keyword>
<evidence type="ECO:0000256" key="4">
    <source>
        <dbReference type="ARBA" id="ARBA00022673"/>
    </source>
</evidence>
<sequence length="1817" mass="203066">MTRASWVLGVLGSNGQRRKKLRHCRAPIAKMSSAVIRARRGRDIRSLSNASLFVILFISTCLFLTIISVFQGIPAILGQQNEELLAGQQQQSLQQTATVSILPPVQQRPSVRVNIRDWTRRISDDIRLVSNRTSCVNQIGRYYEESGEYYQLDPVKLRESTLGQINSLLAQHKAAVNGIVMEAEKAAMAHNFIKNLRLNYTDVHRIRNELEPWPANLSQEQMNDYTTNQYGGAGASGGGLTGGSSSGDRPQFTSISGGTPVPGPPEWQTPIKSVVMQVNRNFGDIPVNISMSAVHLPLPIYPGLPEIMNGIAWSERLDAVFRHNLIQYMHVHHQYYGDRLGFLRTFPAHKWRIPRNEPDLFDARTRPWYIAGAATPKDVVVLVDTSGSMTGLRREIARGVVFEILDTLTINDHFAVLRFSETVTPVGLPKCNLKMPRLVPQLEEQCPASGPGQKGSILLDHMSGSGNHHQPVSLASSGMAGAAEQRRDLITECANWRRQWESRGQYLRDHPSVQLGRNGSYLTDDAYRQSIVNVSLDIRDAFLLPATGRNVRYLKSNFSMPTAGIANFTRALMAGFELLQAYGRSGDKGSQCNQAIMLITDGAIKSQEEVFNRYNYPNAPVRVFTYMIGREVGDIRPTKEMACRNRGYYAHVINLSEVREQVQKYLPVMARPLVLAHNHPITWTNAYGDETHQVLTDWVLEVKRRERARLMLSEERERLSEANSSEVINTELTGLPEYDELPLVDEVLKNRIICEDAKDEPEEMDKSLEEEIDPLGYNELACHWTNRRADLLTSVVKPVFDLRNTSIFFERFLSKNVWQEKEIQLRNAQLLGVAAVDLRVDEIMRAAPSHLLGPNAYAILLGQNGFVMHHPDFRALLEDPFDKYSKILKPYFNAVDLTHIEQVYHKNETDLNKRRDEDTKLVKLREAAVKRATGSESMYVKRTTDCRRRPHIRLQTFYYGPIKDTPYSFMLALPQSYGLNRVEAKLALDKNSYTYLRPNDFDLWTVHPDYRYCEPNSGTPIAHLIGQLHLNDSLSTLIRLLNMTAEGEPTEIEYEDLSAISGQTADGSKGSRAQQQQQRYQSSSISGGSSLARFVCDKELFPSLLFDARATYDSFVSTVQSRSRADTDEDGACTQTSDEMRTKLAQIYGLEMSFVATRSGLTRTRVFEDSPRIKKLAKLFIERHGRAVDEAWYSRTVDWNMRFSEDATIISVAYNAYIRLIAKLRQRITQRHPAVNDTRANCDPSLMEEETAEAGSGQMDPALATTGDQQTTIPSEQSVQPLDRMQNDEPVAVVGQDGVSGSVRQQQPKQQEEGTILMQDQQANDTSEGELPAGSGQPPRINYNEYSSFDFLDLLANSSVHVSAFQSVIVNRAKRQSRSPVGVTGHLYDYASFARRFLNSTSLDIRTYPQMASQYEAQNALPVIKVDICPNGDCPTKCGYRNDTIDCLLVDNNGFIVVGEELPYIGRSLVDYDDRLMQSLIDRKVFHQVQIIDYQAICARNDQPTTNQDLQQPSSTRTGSSSANLSAMLLALPSSSAADSTGLLRDPFRFELVRSVVANFAAGLVWVASTIYSAFLLRSATNGGDPADLFGEESLLGRLHQWQRSALMAEAQSAIANQSLLALLPNKTYLRPCERSTTVYESRPYEPGKLFIDSPEYYVTKCNCSGWYVYDAVPKTNLIMLIVNTTIACRRCADQPLSATNTGPLAPIIAPGLIDTPNTAAAASTTKPQPLPPLPASSGLDTVSVSSRTPAEEQVCAMLERDQSLYVHKPTSCLTNHPDESQIHICGSATGIEPSLVVLLLTMAIVQVTIYSLSHSP</sequence>
<keyword evidence="2" id="KW-0813">Transport</keyword>
<keyword evidence="14" id="KW-0325">Glycoprotein</keyword>
<dbReference type="GO" id="GO:0005891">
    <property type="term" value="C:voltage-gated calcium channel complex"/>
    <property type="evidence" value="ECO:0007669"/>
    <property type="project" value="TreeGrafter"/>
</dbReference>
<keyword evidence="6" id="KW-0479">Metal-binding</keyword>
<dbReference type="SUPFAM" id="SSF53300">
    <property type="entry name" value="vWA-like"/>
    <property type="match status" value="1"/>
</dbReference>
<evidence type="ECO:0000256" key="15">
    <source>
        <dbReference type="ARBA" id="ARBA00023303"/>
    </source>
</evidence>
<evidence type="ECO:0000256" key="7">
    <source>
        <dbReference type="ARBA" id="ARBA00022729"/>
    </source>
</evidence>
<evidence type="ECO:0000256" key="13">
    <source>
        <dbReference type="ARBA" id="ARBA00023157"/>
    </source>
</evidence>
<dbReference type="EMBL" id="GGYP01003932">
    <property type="protein sequence ID" value="MDE48703.1"/>
    <property type="molecule type" value="Transcribed_RNA"/>
</dbReference>
<dbReference type="PANTHER" id="PTHR10166">
    <property type="entry name" value="VOLTAGE-DEPENDENT CALCIUM CHANNEL SUBUNIT ALPHA-2/DELTA-RELATED"/>
    <property type="match status" value="1"/>
</dbReference>
<evidence type="ECO:0000256" key="3">
    <source>
        <dbReference type="ARBA" id="ARBA00022568"/>
    </source>
</evidence>
<feature type="region of interest" description="Disordered" evidence="16">
    <location>
        <begin position="231"/>
        <end position="250"/>
    </location>
</feature>
<evidence type="ECO:0000256" key="16">
    <source>
        <dbReference type="SAM" id="MobiDB-lite"/>
    </source>
</evidence>
<evidence type="ECO:0000256" key="12">
    <source>
        <dbReference type="ARBA" id="ARBA00023136"/>
    </source>
</evidence>
<dbReference type="InterPro" id="IPR002035">
    <property type="entry name" value="VWF_A"/>
</dbReference>
<evidence type="ECO:0000256" key="6">
    <source>
        <dbReference type="ARBA" id="ARBA00022723"/>
    </source>
</evidence>
<feature type="compositionally biased region" description="Polar residues" evidence="16">
    <location>
        <begin position="1266"/>
        <end position="1280"/>
    </location>
</feature>
<accession>A0A6G1SFK5</accession>
<feature type="region of interest" description="Disordered" evidence="16">
    <location>
        <begin position="1063"/>
        <end position="1084"/>
    </location>
</feature>
<dbReference type="InterPro" id="IPR051173">
    <property type="entry name" value="Ca_channel_alpha-2/delta"/>
</dbReference>
<keyword evidence="11" id="KW-0406">Ion transport</keyword>
<feature type="compositionally biased region" description="Low complexity" evidence="16">
    <location>
        <begin position="1067"/>
        <end position="1084"/>
    </location>
</feature>
<feature type="transmembrane region" description="Helical" evidence="17">
    <location>
        <begin position="47"/>
        <end position="70"/>
    </location>
</feature>
<proteinExistence type="predicted"/>
<comment type="subcellular location">
    <subcellularLocation>
        <location evidence="1">Membrane</location>
        <topology evidence="1">Single-pass type I membrane protein</topology>
    </subcellularLocation>
</comment>
<evidence type="ECO:0000256" key="8">
    <source>
        <dbReference type="ARBA" id="ARBA00022837"/>
    </source>
</evidence>
<keyword evidence="12 17" id="KW-0472">Membrane</keyword>
<dbReference type="Gene3D" id="3.40.50.410">
    <property type="entry name" value="von Willebrand factor, type A domain"/>
    <property type="match status" value="2"/>
</dbReference>
<reference evidence="19" key="1">
    <citation type="submission" date="2018-10" db="EMBL/GenBank/DDBJ databases">
        <title>Transcriptome assembly of Aceria tosichella (Wheat curl mite) Type 2.</title>
        <authorList>
            <person name="Scully E.D."/>
            <person name="Geib S.M."/>
            <person name="Palmer N.A."/>
            <person name="Gupta A.K."/>
            <person name="Sarath G."/>
            <person name="Tatineni S."/>
        </authorList>
    </citation>
    <scope>NUCLEOTIDE SEQUENCE</scope>
    <source>
        <strain evidence="19">LincolnNE</strain>
    </source>
</reference>
<keyword evidence="7" id="KW-0732">Signal</keyword>